<sequence length="53" mass="6051">MLASTRANTVIVRSESPSIFNTFRRHRRQLLVKNSTLWLQTSASAFFLSLPSI</sequence>
<accession>A0A2H3ALA6</accession>
<dbReference type="EMBL" id="KZ293500">
    <property type="protein sequence ID" value="PBK59645.1"/>
    <property type="molecule type" value="Genomic_DNA"/>
</dbReference>
<evidence type="ECO:0000313" key="1">
    <source>
        <dbReference type="EMBL" id="PBK59645.1"/>
    </source>
</evidence>
<gene>
    <name evidence="1" type="ORF">ARMSODRAFT_966766</name>
</gene>
<proteinExistence type="predicted"/>
<dbReference type="AlphaFoldDB" id="A0A2H3ALA6"/>
<reference evidence="2" key="1">
    <citation type="journal article" date="2017" name="Nat. Ecol. Evol.">
        <title>Genome expansion and lineage-specific genetic innovations in the forest pathogenic fungi Armillaria.</title>
        <authorList>
            <person name="Sipos G."/>
            <person name="Prasanna A.N."/>
            <person name="Walter M.C."/>
            <person name="O'Connor E."/>
            <person name="Balint B."/>
            <person name="Krizsan K."/>
            <person name="Kiss B."/>
            <person name="Hess J."/>
            <person name="Varga T."/>
            <person name="Slot J."/>
            <person name="Riley R."/>
            <person name="Boka B."/>
            <person name="Rigling D."/>
            <person name="Barry K."/>
            <person name="Lee J."/>
            <person name="Mihaltcheva S."/>
            <person name="LaButti K."/>
            <person name="Lipzen A."/>
            <person name="Waldron R."/>
            <person name="Moloney N.M."/>
            <person name="Sperisen C."/>
            <person name="Kredics L."/>
            <person name="Vagvoelgyi C."/>
            <person name="Patrignani A."/>
            <person name="Fitzpatrick D."/>
            <person name="Nagy I."/>
            <person name="Doyle S."/>
            <person name="Anderson J.B."/>
            <person name="Grigoriev I.V."/>
            <person name="Gueldener U."/>
            <person name="Muensterkoetter M."/>
            <person name="Nagy L.G."/>
        </authorList>
    </citation>
    <scope>NUCLEOTIDE SEQUENCE [LARGE SCALE GENOMIC DNA]</scope>
    <source>
        <strain evidence="2">28-4</strain>
    </source>
</reference>
<organism evidence="1 2">
    <name type="scientific">Armillaria solidipes</name>
    <dbReference type="NCBI Taxonomy" id="1076256"/>
    <lineage>
        <taxon>Eukaryota</taxon>
        <taxon>Fungi</taxon>
        <taxon>Dikarya</taxon>
        <taxon>Basidiomycota</taxon>
        <taxon>Agaricomycotina</taxon>
        <taxon>Agaricomycetes</taxon>
        <taxon>Agaricomycetidae</taxon>
        <taxon>Agaricales</taxon>
        <taxon>Marasmiineae</taxon>
        <taxon>Physalacriaceae</taxon>
        <taxon>Armillaria</taxon>
    </lineage>
</organism>
<protein>
    <submittedName>
        <fullName evidence="1">Uncharacterized protein</fullName>
    </submittedName>
</protein>
<keyword evidence="2" id="KW-1185">Reference proteome</keyword>
<dbReference type="Proteomes" id="UP000218334">
    <property type="component" value="Unassembled WGS sequence"/>
</dbReference>
<evidence type="ECO:0000313" key="2">
    <source>
        <dbReference type="Proteomes" id="UP000218334"/>
    </source>
</evidence>
<name>A0A2H3ALA6_9AGAR</name>